<keyword evidence="7" id="KW-0675">Receptor</keyword>
<keyword evidence="3 9" id="KW-0812">Transmembrane</keyword>
<reference evidence="10 11" key="1">
    <citation type="journal article" date="2022" name="Allergy">
        <title>Genome assembly and annotation of Periplaneta americana reveal a comprehensive cockroach allergen profile.</title>
        <authorList>
            <person name="Wang L."/>
            <person name="Xiong Q."/>
            <person name="Saelim N."/>
            <person name="Wang L."/>
            <person name="Nong W."/>
            <person name="Wan A.T."/>
            <person name="Shi M."/>
            <person name="Liu X."/>
            <person name="Cao Q."/>
            <person name="Hui J.H.L."/>
            <person name="Sookrung N."/>
            <person name="Leung T.F."/>
            <person name="Tungtrongchitr A."/>
            <person name="Tsui S.K.W."/>
        </authorList>
    </citation>
    <scope>NUCLEOTIDE SEQUENCE [LARGE SCALE GENOMIC DNA]</scope>
    <source>
        <strain evidence="10">PWHHKU_190912</strain>
    </source>
</reference>
<evidence type="ECO:0000256" key="7">
    <source>
        <dbReference type="ARBA" id="ARBA00023170"/>
    </source>
</evidence>
<feature type="transmembrane region" description="Helical" evidence="9">
    <location>
        <begin position="42"/>
        <end position="63"/>
    </location>
</feature>
<evidence type="ECO:0000313" key="11">
    <source>
        <dbReference type="Proteomes" id="UP001148838"/>
    </source>
</evidence>
<dbReference type="InterPro" id="IPR004117">
    <property type="entry name" value="7tm6_olfct_rcpt"/>
</dbReference>
<evidence type="ECO:0000256" key="5">
    <source>
        <dbReference type="ARBA" id="ARBA00022989"/>
    </source>
</evidence>
<comment type="subcellular location">
    <subcellularLocation>
        <location evidence="1">Membrane</location>
        <topology evidence="1">Multi-pass membrane protein</topology>
    </subcellularLocation>
</comment>
<dbReference type="Proteomes" id="UP001148838">
    <property type="component" value="Unassembled WGS sequence"/>
</dbReference>
<keyword evidence="8" id="KW-0807">Transducer</keyword>
<feature type="transmembrane region" description="Helical" evidence="9">
    <location>
        <begin position="139"/>
        <end position="158"/>
    </location>
</feature>
<evidence type="ECO:0000313" key="10">
    <source>
        <dbReference type="EMBL" id="KAJ4437179.1"/>
    </source>
</evidence>
<feature type="transmembrane region" description="Helical" evidence="9">
    <location>
        <begin position="192"/>
        <end position="212"/>
    </location>
</feature>
<keyword evidence="11" id="KW-1185">Reference proteome</keyword>
<keyword evidence="2" id="KW-0716">Sensory transduction</keyword>
<proteinExistence type="predicted"/>
<evidence type="ECO:0000256" key="2">
    <source>
        <dbReference type="ARBA" id="ARBA00022606"/>
    </source>
</evidence>
<protein>
    <recommendedName>
        <fullName evidence="12">Odorant receptor</fullName>
    </recommendedName>
</protein>
<evidence type="ECO:0000256" key="3">
    <source>
        <dbReference type="ARBA" id="ARBA00022692"/>
    </source>
</evidence>
<feature type="transmembrane region" description="Helical" evidence="9">
    <location>
        <begin position="277"/>
        <end position="298"/>
    </location>
</feature>
<accession>A0ABQ8STL7</accession>
<dbReference type="EMBL" id="JAJSOF020000021">
    <property type="protein sequence ID" value="KAJ4437179.1"/>
    <property type="molecule type" value="Genomic_DNA"/>
</dbReference>
<keyword evidence="6 9" id="KW-0472">Membrane</keyword>
<sequence>MVAESDSQHKTHSVQQRFKFVFLMFKLIGFPITPKKSSLPQLVWNVIITFCSYTTYIAMFAHISTHTDDLKLTMRTSRIFVPVITSVWMEINYRFRADIMERLFLHTESFTWEDMPTTDNEGKITMAGFMLRIHSFGKMIISAVYIIQFTLSAIRIFAVGELIYPGRYPFNFASSPMYEVVIFTQNLASLRIGIMFLTTPYLYALLVCIACTQLEKLKAALLHLGHSYMTSVNEFEHITHKKYELRKLQNELNAAVRHHQEIIRQSLNDMTELTECVGIYIVLLCVAFAYCTFGSLLAGQYESVKDAAWSSEWIGTSVSYQRCISFMISVSSKGFNLQAGKILPVTYSTLMGGESREKAHGLRGDNIGDSEQKAHMNNLALFNISYVAKCPLLDVMKDSGRNRFLRASVSSHSDKIWCDVSPLPERGHILVPASLTILSALHAPRRNQPGTTFIADMTVPLCWKREFVDIEVRSLSHVQGHKSPSSELCFSADATSRVFLQTESFTWEDMPTVDIEGRTTMAGWMLNIDNFAKSFSLLVSHFTSLYQLYKYLQFVT</sequence>
<keyword evidence="5 9" id="KW-1133">Transmembrane helix</keyword>
<evidence type="ECO:0000256" key="6">
    <source>
        <dbReference type="ARBA" id="ARBA00023136"/>
    </source>
</evidence>
<keyword evidence="4" id="KW-0552">Olfaction</keyword>
<dbReference type="PANTHER" id="PTHR21137:SF42">
    <property type="entry name" value="ODORANT RECEPTOR 83A"/>
    <property type="match status" value="1"/>
</dbReference>
<dbReference type="PANTHER" id="PTHR21137">
    <property type="entry name" value="ODORANT RECEPTOR"/>
    <property type="match status" value="1"/>
</dbReference>
<evidence type="ECO:0000256" key="1">
    <source>
        <dbReference type="ARBA" id="ARBA00004141"/>
    </source>
</evidence>
<evidence type="ECO:0000256" key="4">
    <source>
        <dbReference type="ARBA" id="ARBA00022725"/>
    </source>
</evidence>
<evidence type="ECO:0000256" key="9">
    <source>
        <dbReference type="SAM" id="Phobius"/>
    </source>
</evidence>
<dbReference type="Pfam" id="PF02949">
    <property type="entry name" value="7tm_6"/>
    <property type="match status" value="2"/>
</dbReference>
<evidence type="ECO:0008006" key="12">
    <source>
        <dbReference type="Google" id="ProtNLM"/>
    </source>
</evidence>
<name>A0ABQ8STL7_PERAM</name>
<evidence type="ECO:0000256" key="8">
    <source>
        <dbReference type="ARBA" id="ARBA00023224"/>
    </source>
</evidence>
<comment type="caution">
    <text evidence="10">The sequence shown here is derived from an EMBL/GenBank/DDBJ whole genome shotgun (WGS) entry which is preliminary data.</text>
</comment>
<gene>
    <name evidence="10" type="ORF">ANN_17314</name>
</gene>
<organism evidence="10 11">
    <name type="scientific">Periplaneta americana</name>
    <name type="common">American cockroach</name>
    <name type="synonym">Blatta americana</name>
    <dbReference type="NCBI Taxonomy" id="6978"/>
    <lineage>
        <taxon>Eukaryota</taxon>
        <taxon>Metazoa</taxon>
        <taxon>Ecdysozoa</taxon>
        <taxon>Arthropoda</taxon>
        <taxon>Hexapoda</taxon>
        <taxon>Insecta</taxon>
        <taxon>Pterygota</taxon>
        <taxon>Neoptera</taxon>
        <taxon>Polyneoptera</taxon>
        <taxon>Dictyoptera</taxon>
        <taxon>Blattodea</taxon>
        <taxon>Blattoidea</taxon>
        <taxon>Blattidae</taxon>
        <taxon>Blattinae</taxon>
        <taxon>Periplaneta</taxon>
    </lineage>
</organism>